<dbReference type="GO" id="GO:0030596">
    <property type="term" value="F:alpha-L-rhamnosidase activity"/>
    <property type="evidence" value="ECO:0007669"/>
    <property type="project" value="UniProtKB-EC"/>
</dbReference>
<dbReference type="InterPro" id="IPR013783">
    <property type="entry name" value="Ig-like_fold"/>
</dbReference>
<proteinExistence type="predicted"/>
<comment type="catalytic activity">
    <reaction evidence="1">
        <text>Hydrolysis of terminal non-reducing alpha-L-rhamnose residues in alpha-L-rhamnosides.</text>
        <dbReference type="EC" id="3.2.1.40"/>
    </reaction>
</comment>
<name>A0AAE3J8V0_9FIRM</name>
<evidence type="ECO:0000256" key="1">
    <source>
        <dbReference type="ARBA" id="ARBA00001445"/>
    </source>
</evidence>
<evidence type="ECO:0000259" key="4">
    <source>
        <dbReference type="Pfam" id="PF05592"/>
    </source>
</evidence>
<keyword evidence="9" id="KW-1185">Reference proteome</keyword>
<gene>
    <name evidence="8" type="ORF">LKE05_03695</name>
</gene>
<dbReference type="Pfam" id="PF17390">
    <property type="entry name" value="Bac_rhamnosid_C"/>
    <property type="match status" value="1"/>
</dbReference>
<dbReference type="Gene3D" id="2.60.120.260">
    <property type="entry name" value="Galactose-binding domain-like"/>
    <property type="match status" value="2"/>
</dbReference>
<dbReference type="Pfam" id="PF05592">
    <property type="entry name" value="Bac_rhamnosid"/>
    <property type="match status" value="1"/>
</dbReference>
<reference evidence="8 9" key="1">
    <citation type="submission" date="2021-10" db="EMBL/GenBank/DDBJ databases">
        <title>Anaerobic single-cell dispensing facilitates the cultivation of human gut bacteria.</title>
        <authorList>
            <person name="Afrizal A."/>
        </authorList>
    </citation>
    <scope>NUCLEOTIDE SEQUENCE [LARGE SCALE GENOMIC DNA]</scope>
    <source>
        <strain evidence="8 9">CLA-AA-H232</strain>
    </source>
</reference>
<dbReference type="InterPro" id="IPR035396">
    <property type="entry name" value="Bac_rhamnosid6H"/>
</dbReference>
<dbReference type="GO" id="GO:0005975">
    <property type="term" value="P:carbohydrate metabolic process"/>
    <property type="evidence" value="ECO:0007669"/>
    <property type="project" value="InterPro"/>
</dbReference>
<dbReference type="Pfam" id="PF17389">
    <property type="entry name" value="Bac_rhamnosid6H"/>
    <property type="match status" value="1"/>
</dbReference>
<dbReference type="EMBL" id="JAJEQM010000003">
    <property type="protein sequence ID" value="MCC2209902.1"/>
    <property type="molecule type" value="Genomic_DNA"/>
</dbReference>
<dbReference type="EC" id="3.2.1.40" evidence="2"/>
<dbReference type="AlphaFoldDB" id="A0AAE3J8V0"/>
<dbReference type="Pfam" id="PF25788">
    <property type="entry name" value="Ig_Rha78A_N"/>
    <property type="match status" value="1"/>
</dbReference>
<sequence>MIIYDMKTEDLINPIGIDEKKPRFSWKLQSKISGTVQTAYRIIVRSDNDTVWDSGKVTSDRSICIEYNGRSLSAMTKYSWQVIVWDEQGNEYTSDTADFETGLMNNEFNADWIGSPQETVNTYAVDNYKISCTFKSDNLGLVANARNKDNYVLFNICKDSVSVYEISDNAWNDNVPYKKLLGTFHVTEHSDSLELSVNKTNVLLYLNGQKVIDEDILPKNIINQPRKTFLMSVGFNQLNSVAEISHLKIETNNLVLQEDNFENGLLSALGTYENGKLTINNAFEIVNPVPSVNLRKRFNIEKTIKSARLYASAQGFYNACINGEKVSDDFYNPGFTDYRLRIQYQTFDVTDMLADGKNVISAVLGRGHYSGFCGYSGAMIYGKESSFIAMLNIVYTDGTSEVIKTDSSWEFTDKAPISDCDYFDGESYDARLEYNPLADDKRWVKCGIKQQPKKPVPTNGTLSDTDFKLTAQKGNTAKIIKNFVGKFVCENPKNHFVYDVGQNMVGTIKLKVKGQCGQSIKIRYGEMTHKDGCIYIKNLRSAANTDIYTLCGRDTEEFIPTFTSHGFRYAEISGNGCDISKDMIISVDGLAISNIDIVTGEFECSNPLINRLQHNIRWGEIGNFLLIPTDCPQRNERMGWTGDMQVFAKTGAYNMNIKSFIDKWLDDLIDAQTMYNKNGAVPDTAPLGGDNRIDGCGGWGDAATIVPWEMYETYGDIRILKKCYDMMKKWVEYQSSTDRRNYGVRTVDGKEVPEQSDLATIPYIQVQQCRGDHLTYDNSTPYIYSATAYAAHSADILRRTAYILGKTDDEKRYTELFENIKRAFNDAWVNDDGSVSYYGEVSSQTAHCGESVALDGSVTRYTYYAENTPHCPSQTAYALAVDFDLIPKDKLKNTRKYFKNSILRNNGKLTVGFLGISHLAPALSKVGLDDVAFKLLEQEDNPSWLYSVKNGATTIWERWNSYIAETGTFGDVSMNSFNHYSYGAIGQWFFTDILGIRPVEFGYKSFMLSPKFGGGLTYAKGSFTSPYGKISSAWKLHDGKFTYDCTVPTNTTATLKLPNGDIHTLVGGSYHFEINV</sequence>
<dbReference type="InterPro" id="IPR008902">
    <property type="entry name" value="Rhamnosid_concanavalin"/>
</dbReference>
<evidence type="ECO:0000259" key="6">
    <source>
        <dbReference type="Pfam" id="PF17389"/>
    </source>
</evidence>
<dbReference type="Proteomes" id="UP001198242">
    <property type="component" value="Unassembled WGS sequence"/>
</dbReference>
<protein>
    <recommendedName>
        <fullName evidence="2">alpha-L-rhamnosidase</fullName>
        <ecNumber evidence="2">3.2.1.40</ecNumber>
    </recommendedName>
</protein>
<dbReference type="Gene3D" id="2.60.420.10">
    <property type="entry name" value="Maltose phosphorylase, domain 3"/>
    <property type="match status" value="1"/>
</dbReference>
<evidence type="ECO:0000259" key="5">
    <source>
        <dbReference type="Pfam" id="PF08531"/>
    </source>
</evidence>
<feature type="domain" description="Alpha-L-rhamnosidase concanavalin-like" evidence="4">
    <location>
        <begin position="492"/>
        <end position="583"/>
    </location>
</feature>
<dbReference type="RefSeq" id="WP_308455954.1">
    <property type="nucleotide sequence ID" value="NZ_JAJEQM010000003.1"/>
</dbReference>
<dbReference type="PIRSF" id="PIRSF010631">
    <property type="entry name" value="A-rhamnsds"/>
    <property type="match status" value="1"/>
</dbReference>
<evidence type="ECO:0000259" key="7">
    <source>
        <dbReference type="Pfam" id="PF17390"/>
    </source>
</evidence>
<evidence type="ECO:0000313" key="8">
    <source>
        <dbReference type="EMBL" id="MCC2209902.1"/>
    </source>
</evidence>
<organism evidence="8 9">
    <name type="scientific">Hominilimicola fabiformis</name>
    <dbReference type="NCBI Taxonomy" id="2885356"/>
    <lineage>
        <taxon>Bacteria</taxon>
        <taxon>Bacillati</taxon>
        <taxon>Bacillota</taxon>
        <taxon>Clostridia</taxon>
        <taxon>Eubacteriales</taxon>
        <taxon>Oscillospiraceae</taxon>
        <taxon>Hominilimicola</taxon>
    </lineage>
</organism>
<dbReference type="PANTHER" id="PTHR33307:SF6">
    <property type="entry name" value="ALPHA-RHAMNOSIDASE (EUROFUNG)-RELATED"/>
    <property type="match status" value="1"/>
</dbReference>
<evidence type="ECO:0000256" key="3">
    <source>
        <dbReference type="ARBA" id="ARBA00022801"/>
    </source>
</evidence>
<evidence type="ECO:0000256" key="2">
    <source>
        <dbReference type="ARBA" id="ARBA00012652"/>
    </source>
</evidence>
<dbReference type="Gene3D" id="1.50.10.10">
    <property type="match status" value="1"/>
</dbReference>
<feature type="domain" description="Alpha-L-rhamnosidase six-hairpin glycosidase" evidence="6">
    <location>
        <begin position="599"/>
        <end position="992"/>
    </location>
</feature>
<dbReference type="SUPFAM" id="SSF48208">
    <property type="entry name" value="Six-hairpin glycosidases"/>
    <property type="match status" value="1"/>
</dbReference>
<keyword evidence="3 8" id="KW-0378">Hydrolase</keyword>
<dbReference type="InterPro" id="IPR013737">
    <property type="entry name" value="Bac_rhamnosid_N"/>
</dbReference>
<accession>A0AAE3J8V0</accession>
<dbReference type="InterPro" id="IPR008928">
    <property type="entry name" value="6-hairpin_glycosidase_sf"/>
</dbReference>
<dbReference type="Gene3D" id="2.60.40.10">
    <property type="entry name" value="Immunoglobulins"/>
    <property type="match status" value="1"/>
</dbReference>
<dbReference type="InterPro" id="IPR012341">
    <property type="entry name" value="6hp_glycosidase-like_sf"/>
</dbReference>
<feature type="domain" description="Bacterial alpha-L-rhamnosidase N-terminal" evidence="5">
    <location>
        <begin position="302"/>
        <end position="454"/>
    </location>
</feature>
<evidence type="ECO:0000313" key="9">
    <source>
        <dbReference type="Proteomes" id="UP001198242"/>
    </source>
</evidence>
<dbReference type="InterPro" id="IPR035398">
    <property type="entry name" value="Bac_rhamnosid_C"/>
</dbReference>
<dbReference type="InterPro" id="IPR016007">
    <property type="entry name" value="Alpha_rhamnosid"/>
</dbReference>
<dbReference type="PANTHER" id="PTHR33307">
    <property type="entry name" value="ALPHA-RHAMNOSIDASE (EUROFUNG)"/>
    <property type="match status" value="1"/>
</dbReference>
<comment type="caution">
    <text evidence="8">The sequence shown here is derived from an EMBL/GenBank/DDBJ whole genome shotgun (WGS) entry which is preliminary data.</text>
</comment>
<dbReference type="Pfam" id="PF08531">
    <property type="entry name" value="Bac_rhamnosid_N"/>
    <property type="match status" value="1"/>
</dbReference>
<feature type="domain" description="Alpha-L-rhamnosidase C-terminal" evidence="7">
    <location>
        <begin position="995"/>
        <end position="1064"/>
    </location>
</feature>